<evidence type="ECO:0000256" key="3">
    <source>
        <dbReference type="ARBA" id="ARBA00022448"/>
    </source>
</evidence>
<keyword evidence="5 8" id="KW-0812">Transmembrane</keyword>
<keyword evidence="8" id="KW-0997">Cell inner membrane</keyword>
<sequence length="422" mass="45630">MPDSEQPPQQPLIKQGAHGRSVPSRTEMVVMVAALMALNALAIDIMLPALGEIASATGLTGASPEDANRQQLIIFAYILGFGAPQLFWGPISDRFGRRMPLFIGLIGYALTAVLCAALRDFHALLAARFLQGVFASGARLVAVSVVRDLYAGRRMAGFMSLVMTIFMIVPMIAPAMGQVVLFIAPWQWIFGVLALFGLALLVWTWFRLPETLPEDSRKPLNLASAFGNYLEVGRSRVTFGYMCASGIIFGALFSFIGSSEQVFRGVFGQEETFAFWFAGIAAALAGANFFNSRFVERVGMRRLSHGAMVVFILMSSALALRTWLFGESLYWFFPMFTLTFACFGMMGANFSALAMEPLGKIAGTASAAYGFATTTVSSLLGMVIGSYYNGTTLPLMLGFVALGVGSLIVVLITEKGKLFSSR</sequence>
<feature type="transmembrane region" description="Helical" evidence="8">
    <location>
        <begin position="273"/>
        <end position="291"/>
    </location>
</feature>
<evidence type="ECO:0000313" key="14">
    <source>
        <dbReference type="Proteomes" id="UP000263957"/>
    </source>
</evidence>
<protein>
    <recommendedName>
        <fullName evidence="8">Bcr/CflA family efflux transporter</fullName>
    </recommendedName>
</protein>
<dbReference type="PANTHER" id="PTHR23502">
    <property type="entry name" value="MAJOR FACILITATOR SUPERFAMILY"/>
    <property type="match status" value="1"/>
</dbReference>
<dbReference type="GO" id="GO:0042910">
    <property type="term" value="F:xenobiotic transmembrane transporter activity"/>
    <property type="evidence" value="ECO:0007669"/>
    <property type="project" value="InterPro"/>
</dbReference>
<comment type="caution">
    <text evidence="8">Lacks conserved residue(s) required for the propagation of feature annotation.</text>
</comment>
<feature type="transmembrane region" description="Helical" evidence="8">
    <location>
        <begin position="70"/>
        <end position="89"/>
    </location>
</feature>
<dbReference type="RefSeq" id="WP_370271829.1">
    <property type="nucleotide sequence ID" value="NZ_CAXPVY010000008.1"/>
</dbReference>
<dbReference type="Proteomes" id="UP000263957">
    <property type="component" value="Unassembled WGS sequence"/>
</dbReference>
<feature type="transmembrane region" description="Helical" evidence="8">
    <location>
        <begin position="158"/>
        <end position="182"/>
    </location>
</feature>
<feature type="transmembrane region" description="Helical" evidence="8">
    <location>
        <begin position="28"/>
        <end position="50"/>
    </location>
</feature>
<dbReference type="InterPro" id="IPR020846">
    <property type="entry name" value="MFS_dom"/>
</dbReference>
<keyword evidence="7 8" id="KW-0472">Membrane</keyword>
<evidence type="ECO:0000256" key="1">
    <source>
        <dbReference type="ARBA" id="ARBA00004651"/>
    </source>
</evidence>
<evidence type="ECO:0000256" key="7">
    <source>
        <dbReference type="ARBA" id="ARBA00023136"/>
    </source>
</evidence>
<feature type="transmembrane region" description="Helical" evidence="8">
    <location>
        <begin position="303"/>
        <end position="324"/>
    </location>
</feature>
<reference evidence="13 14" key="1">
    <citation type="journal article" date="2018" name="Nat. Biotechnol.">
        <title>A standardized bacterial taxonomy based on genome phylogeny substantially revises the tree of life.</title>
        <authorList>
            <person name="Parks D.H."/>
            <person name="Chuvochina M."/>
            <person name="Waite D.W."/>
            <person name="Rinke C."/>
            <person name="Skarshewski A."/>
            <person name="Chaumeil P.A."/>
            <person name="Hugenholtz P."/>
        </authorList>
    </citation>
    <scope>NUCLEOTIDE SEQUENCE [LARGE SCALE GENOMIC DNA]</scope>
    <source>
        <strain evidence="12">UBA10378</strain>
        <strain evidence="11">UBA8557</strain>
    </source>
</reference>
<name>A0A356W246_9PROT</name>
<comment type="subcellular location">
    <subcellularLocation>
        <location evidence="8">Cell inner membrane</location>
        <topology evidence="8">Multi-pass membrane protein</topology>
    </subcellularLocation>
    <subcellularLocation>
        <location evidence="1">Cell membrane</location>
        <topology evidence="1">Multi-pass membrane protein</topology>
    </subcellularLocation>
</comment>
<feature type="domain" description="Major facilitator superfamily (MFS) profile" evidence="10">
    <location>
        <begin position="28"/>
        <end position="417"/>
    </location>
</feature>
<keyword evidence="4" id="KW-1003">Cell membrane</keyword>
<feature type="transmembrane region" description="Helical" evidence="8">
    <location>
        <begin position="394"/>
        <end position="413"/>
    </location>
</feature>
<dbReference type="PANTHER" id="PTHR23502:SF132">
    <property type="entry name" value="POLYAMINE TRANSPORTER 2-RELATED"/>
    <property type="match status" value="1"/>
</dbReference>
<keyword evidence="3 8" id="KW-0813">Transport</keyword>
<dbReference type="InterPro" id="IPR036259">
    <property type="entry name" value="MFS_trans_sf"/>
</dbReference>
<evidence type="ECO:0000256" key="2">
    <source>
        <dbReference type="ARBA" id="ARBA00006236"/>
    </source>
</evidence>
<dbReference type="GO" id="GO:1990961">
    <property type="term" value="P:xenobiotic detoxification by transmembrane export across the plasma membrane"/>
    <property type="evidence" value="ECO:0007669"/>
    <property type="project" value="InterPro"/>
</dbReference>
<evidence type="ECO:0000313" key="13">
    <source>
        <dbReference type="Proteomes" id="UP000259173"/>
    </source>
</evidence>
<dbReference type="SUPFAM" id="SSF103473">
    <property type="entry name" value="MFS general substrate transporter"/>
    <property type="match status" value="1"/>
</dbReference>
<accession>A0A356W246</accession>
<dbReference type="InterPro" id="IPR004812">
    <property type="entry name" value="Efflux_drug-R_Bcr/CmlA"/>
</dbReference>
<evidence type="ECO:0000256" key="4">
    <source>
        <dbReference type="ARBA" id="ARBA00022475"/>
    </source>
</evidence>
<evidence type="ECO:0000256" key="5">
    <source>
        <dbReference type="ARBA" id="ARBA00022692"/>
    </source>
</evidence>
<dbReference type="Gene3D" id="1.20.1720.10">
    <property type="entry name" value="Multidrug resistance protein D"/>
    <property type="match status" value="1"/>
</dbReference>
<feature type="region of interest" description="Disordered" evidence="9">
    <location>
        <begin position="1"/>
        <end position="20"/>
    </location>
</feature>
<feature type="transmembrane region" description="Helical" evidence="8">
    <location>
        <begin position="367"/>
        <end position="388"/>
    </location>
</feature>
<evidence type="ECO:0000256" key="8">
    <source>
        <dbReference type="RuleBase" id="RU365088"/>
    </source>
</evidence>
<dbReference type="NCBIfam" id="TIGR00710">
    <property type="entry name" value="efflux_Bcr_CflA"/>
    <property type="match status" value="1"/>
</dbReference>
<dbReference type="EMBL" id="DOGS01000048">
    <property type="protein sequence ID" value="HBQ47684.1"/>
    <property type="molecule type" value="Genomic_DNA"/>
</dbReference>
<dbReference type="InterPro" id="IPR011701">
    <property type="entry name" value="MFS"/>
</dbReference>
<dbReference type="CDD" id="cd17320">
    <property type="entry name" value="MFS_MdfA_MDR_like"/>
    <property type="match status" value="1"/>
</dbReference>
<comment type="caution">
    <text evidence="12">The sequence shown here is derived from an EMBL/GenBank/DDBJ whole genome shotgun (WGS) entry which is preliminary data.</text>
</comment>
<dbReference type="AlphaFoldDB" id="A0A356W246"/>
<evidence type="ECO:0000259" key="10">
    <source>
        <dbReference type="PROSITE" id="PS50850"/>
    </source>
</evidence>
<comment type="similarity">
    <text evidence="2 8">Belongs to the major facilitator superfamily. Bcr/CmlA family.</text>
</comment>
<gene>
    <name evidence="11" type="ORF">DCG65_13985</name>
    <name evidence="12" type="ORF">DD728_02165</name>
</gene>
<proteinExistence type="inferred from homology"/>
<evidence type="ECO:0000313" key="12">
    <source>
        <dbReference type="EMBL" id="HBQ47684.1"/>
    </source>
</evidence>
<evidence type="ECO:0000313" key="11">
    <source>
        <dbReference type="EMBL" id="HAE95661.1"/>
    </source>
</evidence>
<feature type="transmembrane region" description="Helical" evidence="8">
    <location>
        <begin position="188"/>
        <end position="208"/>
    </location>
</feature>
<evidence type="ECO:0000256" key="6">
    <source>
        <dbReference type="ARBA" id="ARBA00022989"/>
    </source>
</evidence>
<keyword evidence="6 8" id="KW-1133">Transmembrane helix</keyword>
<dbReference type="GO" id="GO:0005886">
    <property type="term" value="C:plasma membrane"/>
    <property type="evidence" value="ECO:0007669"/>
    <property type="project" value="UniProtKB-SubCell"/>
</dbReference>
<dbReference type="Pfam" id="PF07690">
    <property type="entry name" value="MFS_1"/>
    <property type="match status" value="1"/>
</dbReference>
<feature type="transmembrane region" description="Helical" evidence="8">
    <location>
        <begin position="239"/>
        <end position="258"/>
    </location>
</feature>
<dbReference type="EMBL" id="DMBR01000422">
    <property type="protein sequence ID" value="HAE95661.1"/>
    <property type="molecule type" value="Genomic_DNA"/>
</dbReference>
<dbReference type="Proteomes" id="UP000259173">
    <property type="component" value="Unassembled WGS sequence"/>
</dbReference>
<evidence type="ECO:0000256" key="9">
    <source>
        <dbReference type="SAM" id="MobiDB-lite"/>
    </source>
</evidence>
<feature type="transmembrane region" description="Helical" evidence="8">
    <location>
        <begin position="330"/>
        <end position="355"/>
    </location>
</feature>
<feature type="transmembrane region" description="Helical" evidence="8">
    <location>
        <begin position="101"/>
        <end position="119"/>
    </location>
</feature>
<organism evidence="12 14">
    <name type="scientific">Hyphomonas atlantica</name>
    <dbReference type="NCBI Taxonomy" id="1280948"/>
    <lineage>
        <taxon>Bacteria</taxon>
        <taxon>Pseudomonadati</taxon>
        <taxon>Pseudomonadota</taxon>
        <taxon>Alphaproteobacteria</taxon>
        <taxon>Hyphomonadales</taxon>
        <taxon>Hyphomonadaceae</taxon>
        <taxon>Hyphomonas</taxon>
    </lineage>
</organism>
<dbReference type="PROSITE" id="PS50850">
    <property type="entry name" value="MFS"/>
    <property type="match status" value="1"/>
</dbReference>